<reference evidence="1" key="1">
    <citation type="submission" date="2021-05" db="EMBL/GenBank/DDBJ databases">
        <authorList>
            <person name="Scholz U."/>
            <person name="Mascher M."/>
            <person name="Fiebig A."/>
        </authorList>
    </citation>
    <scope>NUCLEOTIDE SEQUENCE [LARGE SCALE GENOMIC DNA]</scope>
</reference>
<keyword evidence="2" id="KW-1185">Reference proteome</keyword>
<organism evidence="1 2">
    <name type="scientific">Avena sativa</name>
    <name type="common">Oat</name>
    <dbReference type="NCBI Taxonomy" id="4498"/>
    <lineage>
        <taxon>Eukaryota</taxon>
        <taxon>Viridiplantae</taxon>
        <taxon>Streptophyta</taxon>
        <taxon>Embryophyta</taxon>
        <taxon>Tracheophyta</taxon>
        <taxon>Spermatophyta</taxon>
        <taxon>Magnoliopsida</taxon>
        <taxon>Liliopsida</taxon>
        <taxon>Poales</taxon>
        <taxon>Poaceae</taxon>
        <taxon>BOP clade</taxon>
        <taxon>Pooideae</taxon>
        <taxon>Poodae</taxon>
        <taxon>Poeae</taxon>
        <taxon>Poeae Chloroplast Group 1 (Aveneae type)</taxon>
        <taxon>Aveninae</taxon>
        <taxon>Avena</taxon>
    </lineage>
</organism>
<dbReference type="Proteomes" id="UP001732700">
    <property type="component" value="Chromosome 4A"/>
</dbReference>
<sequence>MDSEWQQENGNVHDQLDLSIPSDDKDSFWNNLAIVDDDNDYNDDDDDDDDADDDEDYTGASSSNRKRGRPSTKHPKRHCRKQIQQLEAVFHECPHPDENKRLALAKKVGMGPLQVKFWFQNRRSAKKNQLEKNENKALREENEALKAEQQAIKAALLKKSCPTCRGPMVPREKSSETQRLLMENARLKDELFHKTMPRRYDRQQLAADLDINMPPGDSLEMDTNTRAQGCVRGSCTRADAQRTEILGRVLHARDEFMIMVKEGETMWLPTSDGDVLNYQSYHQASFPGVFEVGLPGFAMNGTRDTDMVMGTGDDIISILTDATRLCEAFPGIVGSVTAKNIAPSTGYHGQVQLMNVNLMVPSLRMPTCKVQFVRQSRLIEPNVWAVVDVSVNDISGDDATSGINTWINATSCKLLPSGCLVEDMKNGYCKVTWIVNAEYDKSAVPGLYHPLLRTGHALGARRWLTSLKRRCQYLALLHSNYAIYIIKTTGPVPREGRNRVLELAKQTTARFFTTLCGAGPRGGQAWGTVDEVRKDCAVGDESFEVAMRVATLHTAGNARGAQAGLIISAATTVWLPGTPGMHVFDYICDNNRRGEWDTFCNGAPLQQEDFVAAFQYPRYAVSVLHPKPAHRTNNEKLILQQVCTDDGCMMVAYAPVEERSLKEVIRGGRTAFSSLLPSGFAILPDGQGDEQIQPFDTKLPSGSSMSHRTNDGCIVSVMFQTFLRGATPESLVAQTINNVGNQLSRAVVKIKDAVHASVVVTA</sequence>
<reference evidence="1" key="2">
    <citation type="submission" date="2025-09" db="UniProtKB">
        <authorList>
            <consortium name="EnsemblPlants"/>
        </authorList>
    </citation>
    <scope>IDENTIFICATION</scope>
</reference>
<proteinExistence type="predicted"/>
<name>A0ACD5WC10_AVESA</name>
<evidence type="ECO:0000313" key="2">
    <source>
        <dbReference type="Proteomes" id="UP001732700"/>
    </source>
</evidence>
<dbReference type="EnsemblPlants" id="AVESA.00010b.r2.4AG0594830.1">
    <property type="protein sequence ID" value="AVESA.00010b.r2.4AG0594830.1.CDS"/>
    <property type="gene ID" value="AVESA.00010b.r2.4AG0594830"/>
</dbReference>
<accession>A0ACD5WC10</accession>
<protein>
    <submittedName>
        <fullName evidence="1">Uncharacterized protein</fullName>
    </submittedName>
</protein>
<evidence type="ECO:0000313" key="1">
    <source>
        <dbReference type="EnsemblPlants" id="AVESA.00010b.r2.4AG0594830.1.CDS"/>
    </source>
</evidence>